<dbReference type="PANTHER" id="PTHR36150:SF1">
    <property type="entry name" value="DNA GYRASE INHIBITOR YACG"/>
    <property type="match status" value="1"/>
</dbReference>
<dbReference type="PANTHER" id="PTHR36150">
    <property type="entry name" value="DNA GYRASE INHIBITOR YACG"/>
    <property type="match status" value="1"/>
</dbReference>
<dbReference type="KEGG" id="ccos:Pan44_44160"/>
<keyword evidence="5" id="KW-1185">Reference proteome</keyword>
<organism evidence="4 5">
    <name type="scientific">Caulifigura coniformis</name>
    <dbReference type="NCBI Taxonomy" id="2527983"/>
    <lineage>
        <taxon>Bacteria</taxon>
        <taxon>Pseudomonadati</taxon>
        <taxon>Planctomycetota</taxon>
        <taxon>Planctomycetia</taxon>
        <taxon>Planctomycetales</taxon>
        <taxon>Planctomycetaceae</taxon>
        <taxon>Caulifigura</taxon>
    </lineage>
</organism>
<sequence length="72" mass="7929">MRSTPSTCAICGTTLEEGAAVSSPIYPFCSVRCKQIDLLRWCDGRYTVVNDMDPDLLLELGERMGDQDESPA</sequence>
<name>A0A517SJR0_9PLAN</name>
<dbReference type="InterPro" id="IPR013088">
    <property type="entry name" value="Znf_NHR/GATA"/>
</dbReference>
<feature type="binding site" evidence="3">
    <location>
        <position position="11"/>
    </location>
    <ligand>
        <name>Zn(2+)</name>
        <dbReference type="ChEBI" id="CHEBI:29105"/>
    </ligand>
</feature>
<dbReference type="Pfam" id="PF03884">
    <property type="entry name" value="YacG"/>
    <property type="match status" value="1"/>
</dbReference>
<comment type="cofactor">
    <cofactor evidence="3">
        <name>Zn(2+)</name>
        <dbReference type="ChEBI" id="CHEBI:29105"/>
    </cofactor>
    <text evidence="3">Binds 1 zinc ion.</text>
</comment>
<evidence type="ECO:0000313" key="5">
    <source>
        <dbReference type="Proteomes" id="UP000315700"/>
    </source>
</evidence>
<gene>
    <name evidence="3" type="primary">yacG</name>
    <name evidence="4" type="ORF">Pan44_44160</name>
</gene>
<proteinExistence type="inferred from homology"/>
<dbReference type="EMBL" id="CP036271">
    <property type="protein sequence ID" value="QDT56362.1"/>
    <property type="molecule type" value="Genomic_DNA"/>
</dbReference>
<feature type="binding site" evidence="3">
    <location>
        <position position="29"/>
    </location>
    <ligand>
        <name>Zn(2+)</name>
        <dbReference type="ChEBI" id="CHEBI:29105"/>
    </ligand>
</feature>
<evidence type="ECO:0000256" key="1">
    <source>
        <dbReference type="ARBA" id="ARBA00022723"/>
    </source>
</evidence>
<dbReference type="SUPFAM" id="SSF57716">
    <property type="entry name" value="Glucocorticoid receptor-like (DNA-binding domain)"/>
    <property type="match status" value="1"/>
</dbReference>
<dbReference type="GO" id="GO:0008270">
    <property type="term" value="F:zinc ion binding"/>
    <property type="evidence" value="ECO:0007669"/>
    <property type="project" value="UniProtKB-UniRule"/>
</dbReference>
<evidence type="ECO:0000256" key="2">
    <source>
        <dbReference type="ARBA" id="ARBA00022833"/>
    </source>
</evidence>
<feature type="binding site" evidence="3">
    <location>
        <position position="33"/>
    </location>
    <ligand>
        <name>Zn(2+)</name>
        <dbReference type="ChEBI" id="CHEBI:29105"/>
    </ligand>
</feature>
<comment type="similarity">
    <text evidence="3">Belongs to the DNA gyrase inhibitor YacG family.</text>
</comment>
<keyword evidence="2 3" id="KW-0862">Zinc</keyword>
<protein>
    <recommendedName>
        <fullName evidence="3">DNA gyrase inhibitor YacG</fullName>
    </recommendedName>
</protein>
<accession>A0A517SJR0</accession>
<dbReference type="OrthoDB" id="9809663at2"/>
<dbReference type="InterPro" id="IPR005584">
    <property type="entry name" value="DNA_gyrase_inhibitor_YacG"/>
</dbReference>
<comment type="function">
    <text evidence="3">Inhibits all the catalytic activities of DNA gyrase by preventing its interaction with DNA. Acts by binding directly to the C-terminal domain of GyrB, which probably disrupts DNA binding by the gyrase.</text>
</comment>
<dbReference type="GO" id="GO:0006355">
    <property type="term" value="P:regulation of DNA-templated transcription"/>
    <property type="evidence" value="ECO:0007669"/>
    <property type="project" value="InterPro"/>
</dbReference>
<dbReference type="GO" id="GO:0008657">
    <property type="term" value="F:DNA topoisomerase type II (double strand cut, ATP-hydrolyzing) inhibitor activity"/>
    <property type="evidence" value="ECO:0007669"/>
    <property type="project" value="UniProtKB-UniRule"/>
</dbReference>
<evidence type="ECO:0000256" key="3">
    <source>
        <dbReference type="HAMAP-Rule" id="MF_00649"/>
    </source>
</evidence>
<feature type="binding site" evidence="3">
    <location>
        <position position="8"/>
    </location>
    <ligand>
        <name>Zn(2+)</name>
        <dbReference type="ChEBI" id="CHEBI:29105"/>
    </ligand>
</feature>
<dbReference type="InParanoid" id="A0A517SJR0"/>
<dbReference type="RefSeq" id="WP_145033748.1">
    <property type="nucleotide sequence ID" value="NZ_CP036271.1"/>
</dbReference>
<dbReference type="Proteomes" id="UP000315700">
    <property type="component" value="Chromosome"/>
</dbReference>
<dbReference type="AlphaFoldDB" id="A0A517SJR0"/>
<keyword evidence="1 3" id="KW-0479">Metal-binding</keyword>
<evidence type="ECO:0000313" key="4">
    <source>
        <dbReference type="EMBL" id="QDT56362.1"/>
    </source>
</evidence>
<dbReference type="HAMAP" id="MF_00649">
    <property type="entry name" value="DNA_gyrase_inhibitor_YacG"/>
    <property type="match status" value="1"/>
</dbReference>
<reference evidence="4 5" key="1">
    <citation type="submission" date="2019-02" db="EMBL/GenBank/DDBJ databases">
        <title>Deep-cultivation of Planctomycetes and their phenomic and genomic characterization uncovers novel biology.</title>
        <authorList>
            <person name="Wiegand S."/>
            <person name="Jogler M."/>
            <person name="Boedeker C."/>
            <person name="Pinto D."/>
            <person name="Vollmers J."/>
            <person name="Rivas-Marin E."/>
            <person name="Kohn T."/>
            <person name="Peeters S.H."/>
            <person name="Heuer A."/>
            <person name="Rast P."/>
            <person name="Oberbeckmann S."/>
            <person name="Bunk B."/>
            <person name="Jeske O."/>
            <person name="Meyerdierks A."/>
            <person name="Storesund J.E."/>
            <person name="Kallscheuer N."/>
            <person name="Luecker S."/>
            <person name="Lage O.M."/>
            <person name="Pohl T."/>
            <person name="Merkel B.J."/>
            <person name="Hornburger P."/>
            <person name="Mueller R.-W."/>
            <person name="Bruemmer F."/>
            <person name="Labrenz M."/>
            <person name="Spormann A.M."/>
            <person name="Op den Camp H."/>
            <person name="Overmann J."/>
            <person name="Amann R."/>
            <person name="Jetten M.S.M."/>
            <person name="Mascher T."/>
            <person name="Medema M.H."/>
            <person name="Devos D.P."/>
            <person name="Kaster A.-K."/>
            <person name="Ovreas L."/>
            <person name="Rohde M."/>
            <person name="Galperin M.Y."/>
            <person name="Jogler C."/>
        </authorList>
    </citation>
    <scope>NUCLEOTIDE SEQUENCE [LARGE SCALE GENOMIC DNA]</scope>
    <source>
        <strain evidence="4 5">Pan44</strain>
    </source>
</reference>
<comment type="subunit">
    <text evidence="3">Interacts with GyrB.</text>
</comment>
<dbReference type="Gene3D" id="3.30.50.10">
    <property type="entry name" value="Erythroid Transcription Factor GATA-1, subunit A"/>
    <property type="match status" value="1"/>
</dbReference>